<gene>
    <name evidence="1" type="ORF">BDN72DRAFT_846423</name>
</gene>
<evidence type="ECO:0000313" key="2">
    <source>
        <dbReference type="Proteomes" id="UP000308600"/>
    </source>
</evidence>
<organism evidence="1 2">
    <name type="scientific">Pluteus cervinus</name>
    <dbReference type="NCBI Taxonomy" id="181527"/>
    <lineage>
        <taxon>Eukaryota</taxon>
        <taxon>Fungi</taxon>
        <taxon>Dikarya</taxon>
        <taxon>Basidiomycota</taxon>
        <taxon>Agaricomycotina</taxon>
        <taxon>Agaricomycetes</taxon>
        <taxon>Agaricomycetidae</taxon>
        <taxon>Agaricales</taxon>
        <taxon>Pluteineae</taxon>
        <taxon>Pluteaceae</taxon>
        <taxon>Pluteus</taxon>
    </lineage>
</organism>
<protein>
    <submittedName>
        <fullName evidence="1">Uncharacterized protein</fullName>
    </submittedName>
</protein>
<reference evidence="1 2" key="1">
    <citation type="journal article" date="2019" name="Nat. Ecol. Evol.">
        <title>Megaphylogeny resolves global patterns of mushroom evolution.</title>
        <authorList>
            <person name="Varga T."/>
            <person name="Krizsan K."/>
            <person name="Foldi C."/>
            <person name="Dima B."/>
            <person name="Sanchez-Garcia M."/>
            <person name="Sanchez-Ramirez S."/>
            <person name="Szollosi G.J."/>
            <person name="Szarkandi J.G."/>
            <person name="Papp V."/>
            <person name="Albert L."/>
            <person name="Andreopoulos W."/>
            <person name="Angelini C."/>
            <person name="Antonin V."/>
            <person name="Barry K.W."/>
            <person name="Bougher N.L."/>
            <person name="Buchanan P."/>
            <person name="Buyck B."/>
            <person name="Bense V."/>
            <person name="Catcheside P."/>
            <person name="Chovatia M."/>
            <person name="Cooper J."/>
            <person name="Damon W."/>
            <person name="Desjardin D."/>
            <person name="Finy P."/>
            <person name="Geml J."/>
            <person name="Haridas S."/>
            <person name="Hughes K."/>
            <person name="Justo A."/>
            <person name="Karasinski D."/>
            <person name="Kautmanova I."/>
            <person name="Kiss B."/>
            <person name="Kocsube S."/>
            <person name="Kotiranta H."/>
            <person name="LaButti K.M."/>
            <person name="Lechner B.E."/>
            <person name="Liimatainen K."/>
            <person name="Lipzen A."/>
            <person name="Lukacs Z."/>
            <person name="Mihaltcheva S."/>
            <person name="Morgado L.N."/>
            <person name="Niskanen T."/>
            <person name="Noordeloos M.E."/>
            <person name="Ohm R.A."/>
            <person name="Ortiz-Santana B."/>
            <person name="Ovrebo C."/>
            <person name="Racz N."/>
            <person name="Riley R."/>
            <person name="Savchenko A."/>
            <person name="Shiryaev A."/>
            <person name="Soop K."/>
            <person name="Spirin V."/>
            <person name="Szebenyi C."/>
            <person name="Tomsovsky M."/>
            <person name="Tulloss R.E."/>
            <person name="Uehling J."/>
            <person name="Grigoriev I.V."/>
            <person name="Vagvolgyi C."/>
            <person name="Papp T."/>
            <person name="Martin F.M."/>
            <person name="Miettinen O."/>
            <person name="Hibbett D.S."/>
            <person name="Nagy L.G."/>
        </authorList>
    </citation>
    <scope>NUCLEOTIDE SEQUENCE [LARGE SCALE GENOMIC DNA]</scope>
    <source>
        <strain evidence="1 2">NL-1719</strain>
    </source>
</reference>
<keyword evidence="2" id="KW-1185">Reference proteome</keyword>
<evidence type="ECO:0000313" key="1">
    <source>
        <dbReference type="EMBL" id="TFK64603.1"/>
    </source>
</evidence>
<accession>A0ACD3AG12</accession>
<dbReference type="Proteomes" id="UP000308600">
    <property type="component" value="Unassembled WGS sequence"/>
</dbReference>
<name>A0ACD3AG12_9AGAR</name>
<proteinExistence type="predicted"/>
<sequence length="496" mass="57241">MDFVLAFPVEIWKQIFDELPGLTIQSLAMLHRVFYQLAQAEVWKRLILCSTTPKLHQKVKYLLKRPALGLSIRELCLSRPYDSHDLMPDMFWRFVPRRWRQDLQNYPLTHFRAIKTAHETIPFLSNVQHLEVQFNFLPTQRFELNSKNSVSYLSLWKSIGTLTSQLRSIKFLLDASQAAFVGRCLALASSVLTQVEEVQLFLNSSGPVNADDFVSLLDPVRNTVRYLTFHIDSFQVRPSTLSILGYFPQLFRLCFKAAQGRWSQRGGDPIFQSFLWLHRKTLRSFCIETSNHELIQNSLPIQTVDPLPKLTTIHLRLYGGALRRALQLSMIQDHIMPSLGSFADSLTTLSLTNMILSEVKLEDLLKNLSMSSENGMTTCLLRLRATLQCLQPRFLNLLSEYAPDLQVLDLSYQFLIDQNGNMQTSYATQEWDQILHHEYATWKLSWINVSNLRLLDGCIESVPQKAFQEFLGSLLPSIKYFGPIDWMHVDRLSGLH</sequence>
<dbReference type="EMBL" id="ML208468">
    <property type="protein sequence ID" value="TFK64603.1"/>
    <property type="molecule type" value="Genomic_DNA"/>
</dbReference>